<gene>
    <name evidence="1" type="ORF">X975_25644</name>
</gene>
<proteinExistence type="predicted"/>
<protein>
    <submittedName>
        <fullName evidence="1">Uncharacterized protein</fullName>
    </submittedName>
</protein>
<evidence type="ECO:0000313" key="1">
    <source>
        <dbReference type="EMBL" id="KFM62459.1"/>
    </source>
</evidence>
<name>A0A087TBH0_STEMI</name>
<feature type="non-terminal residue" evidence="1">
    <location>
        <position position="60"/>
    </location>
</feature>
<reference evidence="1 2" key="1">
    <citation type="submission" date="2013-11" db="EMBL/GenBank/DDBJ databases">
        <title>Genome sequencing of Stegodyphus mimosarum.</title>
        <authorList>
            <person name="Bechsgaard J."/>
        </authorList>
    </citation>
    <scope>NUCLEOTIDE SEQUENCE [LARGE SCALE GENOMIC DNA]</scope>
</reference>
<sequence length="60" mass="6928">MLKYSKFGPILAGRHGLIRLSCPEGWAVSIKAEIHALKKEFTSDFRTFIFTFQLLTKKQK</sequence>
<dbReference type="AlphaFoldDB" id="A0A087TBH0"/>
<dbReference type="Proteomes" id="UP000054359">
    <property type="component" value="Unassembled WGS sequence"/>
</dbReference>
<keyword evidence="2" id="KW-1185">Reference proteome</keyword>
<organism evidence="1 2">
    <name type="scientific">Stegodyphus mimosarum</name>
    <name type="common">African social velvet spider</name>
    <dbReference type="NCBI Taxonomy" id="407821"/>
    <lineage>
        <taxon>Eukaryota</taxon>
        <taxon>Metazoa</taxon>
        <taxon>Ecdysozoa</taxon>
        <taxon>Arthropoda</taxon>
        <taxon>Chelicerata</taxon>
        <taxon>Arachnida</taxon>
        <taxon>Araneae</taxon>
        <taxon>Araneomorphae</taxon>
        <taxon>Entelegynae</taxon>
        <taxon>Eresoidea</taxon>
        <taxon>Eresidae</taxon>
        <taxon>Stegodyphus</taxon>
    </lineage>
</organism>
<dbReference type="EMBL" id="KK114445">
    <property type="protein sequence ID" value="KFM62459.1"/>
    <property type="molecule type" value="Genomic_DNA"/>
</dbReference>
<accession>A0A087TBH0</accession>
<evidence type="ECO:0000313" key="2">
    <source>
        <dbReference type="Proteomes" id="UP000054359"/>
    </source>
</evidence>